<accession>A0AAN6Y0Y1</accession>
<protein>
    <submittedName>
        <fullName evidence="1">Uncharacterized protein</fullName>
    </submittedName>
</protein>
<sequence length="347" mass="39780">MKHLAALLSDYDYYILTVTPPPLDKMLMLGGKLFTSLVDSIWARPEQDPTVMDIDPRINTKRKLAEDAYVEVEKRRCGYISRIIRPMRIMKPGMPSFFLHEQIPRFIYTTALKANGKRLCPSVFKIPVGKRVWHAKANGRPNRTLRIPLFLRRSPCIFLGSEGKRSRLDALEHADSKKLHKELHNQALHLHFRYYDWGYQPAPRKRFPRLDNHNRFRRRATGRRDPNQAHFDPALTFFRHFPSPSSPGMDIDSTPPATVPLAELEMLSLSGDSDSMEGLEVFSNKSRASFSSSSSWGQVALDPDIDASQEPNKGPLQFFRRQLENLTNRPLFLSVRQSYSAGGPMSM</sequence>
<evidence type="ECO:0000313" key="2">
    <source>
        <dbReference type="Proteomes" id="UP001301769"/>
    </source>
</evidence>
<name>A0AAN6Y0Y1_9PEZI</name>
<keyword evidence="2" id="KW-1185">Reference proteome</keyword>
<gene>
    <name evidence="1" type="ORF">QBC37DRAFT_380227</name>
</gene>
<dbReference type="Proteomes" id="UP001301769">
    <property type="component" value="Unassembled WGS sequence"/>
</dbReference>
<proteinExistence type="predicted"/>
<reference evidence="1" key="2">
    <citation type="submission" date="2023-05" db="EMBL/GenBank/DDBJ databases">
        <authorList>
            <consortium name="Lawrence Berkeley National Laboratory"/>
            <person name="Steindorff A."/>
            <person name="Hensen N."/>
            <person name="Bonometti L."/>
            <person name="Westerberg I."/>
            <person name="Brannstrom I.O."/>
            <person name="Guillou S."/>
            <person name="Cros-Aarteil S."/>
            <person name="Calhoun S."/>
            <person name="Haridas S."/>
            <person name="Kuo A."/>
            <person name="Mondo S."/>
            <person name="Pangilinan J."/>
            <person name="Riley R."/>
            <person name="Labutti K."/>
            <person name="Andreopoulos B."/>
            <person name="Lipzen A."/>
            <person name="Chen C."/>
            <person name="Yanf M."/>
            <person name="Daum C."/>
            <person name="Ng V."/>
            <person name="Clum A."/>
            <person name="Ohm R."/>
            <person name="Martin F."/>
            <person name="Silar P."/>
            <person name="Natvig D."/>
            <person name="Lalanne C."/>
            <person name="Gautier V."/>
            <person name="Ament-Velasquez S.L."/>
            <person name="Kruys A."/>
            <person name="Hutchinson M.I."/>
            <person name="Powell A.J."/>
            <person name="Barry K."/>
            <person name="Miller A.N."/>
            <person name="Grigoriev I.V."/>
            <person name="Debuchy R."/>
            <person name="Gladieux P."/>
            <person name="Thoren M.H."/>
            <person name="Johannesson H."/>
        </authorList>
    </citation>
    <scope>NUCLEOTIDE SEQUENCE</scope>
    <source>
        <strain evidence="1">PSN293</strain>
    </source>
</reference>
<evidence type="ECO:0000313" key="1">
    <source>
        <dbReference type="EMBL" id="KAK4207297.1"/>
    </source>
</evidence>
<comment type="caution">
    <text evidence="1">The sequence shown here is derived from an EMBL/GenBank/DDBJ whole genome shotgun (WGS) entry which is preliminary data.</text>
</comment>
<dbReference type="EMBL" id="MU858305">
    <property type="protein sequence ID" value="KAK4207297.1"/>
    <property type="molecule type" value="Genomic_DNA"/>
</dbReference>
<organism evidence="1 2">
    <name type="scientific">Rhypophila decipiens</name>
    <dbReference type="NCBI Taxonomy" id="261697"/>
    <lineage>
        <taxon>Eukaryota</taxon>
        <taxon>Fungi</taxon>
        <taxon>Dikarya</taxon>
        <taxon>Ascomycota</taxon>
        <taxon>Pezizomycotina</taxon>
        <taxon>Sordariomycetes</taxon>
        <taxon>Sordariomycetidae</taxon>
        <taxon>Sordariales</taxon>
        <taxon>Naviculisporaceae</taxon>
        <taxon>Rhypophila</taxon>
    </lineage>
</organism>
<reference evidence="1" key="1">
    <citation type="journal article" date="2023" name="Mol. Phylogenet. Evol.">
        <title>Genome-scale phylogeny and comparative genomics of the fungal order Sordariales.</title>
        <authorList>
            <person name="Hensen N."/>
            <person name="Bonometti L."/>
            <person name="Westerberg I."/>
            <person name="Brannstrom I.O."/>
            <person name="Guillou S."/>
            <person name="Cros-Aarteil S."/>
            <person name="Calhoun S."/>
            <person name="Haridas S."/>
            <person name="Kuo A."/>
            <person name="Mondo S."/>
            <person name="Pangilinan J."/>
            <person name="Riley R."/>
            <person name="LaButti K."/>
            <person name="Andreopoulos B."/>
            <person name="Lipzen A."/>
            <person name="Chen C."/>
            <person name="Yan M."/>
            <person name="Daum C."/>
            <person name="Ng V."/>
            <person name="Clum A."/>
            <person name="Steindorff A."/>
            <person name="Ohm R.A."/>
            <person name="Martin F."/>
            <person name="Silar P."/>
            <person name="Natvig D.O."/>
            <person name="Lalanne C."/>
            <person name="Gautier V."/>
            <person name="Ament-Velasquez S.L."/>
            <person name="Kruys A."/>
            <person name="Hutchinson M.I."/>
            <person name="Powell A.J."/>
            <person name="Barry K."/>
            <person name="Miller A.N."/>
            <person name="Grigoriev I.V."/>
            <person name="Debuchy R."/>
            <person name="Gladieux P."/>
            <person name="Hiltunen Thoren M."/>
            <person name="Johannesson H."/>
        </authorList>
    </citation>
    <scope>NUCLEOTIDE SEQUENCE</scope>
    <source>
        <strain evidence="1">PSN293</strain>
    </source>
</reference>
<dbReference type="AlphaFoldDB" id="A0AAN6Y0Y1"/>